<dbReference type="EMBL" id="CAJFDH010000004">
    <property type="protein sequence ID" value="CAD5220024.1"/>
    <property type="molecule type" value="Genomic_DNA"/>
</dbReference>
<evidence type="ECO:0000313" key="3">
    <source>
        <dbReference type="EMBL" id="CAD5220024.1"/>
    </source>
</evidence>
<dbReference type="PANTHER" id="PTHR45908">
    <property type="entry name" value="PROTEIN CBG11750-RELATED"/>
    <property type="match status" value="1"/>
</dbReference>
<organism evidence="3 4">
    <name type="scientific">Bursaphelenchus okinawaensis</name>
    <dbReference type="NCBI Taxonomy" id="465554"/>
    <lineage>
        <taxon>Eukaryota</taxon>
        <taxon>Metazoa</taxon>
        <taxon>Ecdysozoa</taxon>
        <taxon>Nematoda</taxon>
        <taxon>Chromadorea</taxon>
        <taxon>Rhabditida</taxon>
        <taxon>Tylenchina</taxon>
        <taxon>Tylenchomorpha</taxon>
        <taxon>Aphelenchoidea</taxon>
        <taxon>Aphelenchoididae</taxon>
        <taxon>Bursaphelenchus</taxon>
    </lineage>
</organism>
<sequence length="307" mass="33831">MVIITLRSLVKVPALLVLFTTFSTVFGQFNDSLAKNKFLPLAAAAYTIYPAQCVTNVFEDASVTKTVTAECGTNIGEFKLCYGFTGVAHKDKAVFLSYRGTVGGIQLLYESYETAFAPMVEAKIGGKVSQYFYNVYSNLQKDGLNDEVLRLAKEYPDYAIWIGGHSLGGALSSISAAELIKIQNISPEKVTVITFGEPRSGNSEYSKNYDALVPKTFRVVNKADLVPHLPPLGFFDYVHHSTEVWYEKGMLNTAEYTMCPPESNDCSNKIGAKYIFTDHFTYYMQFVVGYGLSGCGAIAAAFKKFFG</sequence>
<reference evidence="3" key="1">
    <citation type="submission" date="2020-09" db="EMBL/GenBank/DDBJ databases">
        <authorList>
            <person name="Kikuchi T."/>
        </authorList>
    </citation>
    <scope>NUCLEOTIDE SEQUENCE</scope>
    <source>
        <strain evidence="3">SH1</strain>
    </source>
</reference>
<dbReference type="Proteomes" id="UP000614601">
    <property type="component" value="Unassembled WGS sequence"/>
</dbReference>
<dbReference type="CDD" id="cd00519">
    <property type="entry name" value="Lipase_3"/>
    <property type="match status" value="1"/>
</dbReference>
<evidence type="ECO:0000256" key="1">
    <source>
        <dbReference type="SAM" id="Phobius"/>
    </source>
</evidence>
<gene>
    <name evidence="3" type="ORF">BOKJ2_LOCUS8737</name>
</gene>
<comment type="caution">
    <text evidence="3">The sequence shown here is derived from an EMBL/GenBank/DDBJ whole genome shotgun (WGS) entry which is preliminary data.</text>
</comment>
<dbReference type="PANTHER" id="PTHR45908:SF11">
    <property type="entry name" value="FUNGAL LIPASE-LIKE DOMAIN-CONTAINING PROTEIN"/>
    <property type="match status" value="1"/>
</dbReference>
<dbReference type="InterPro" id="IPR029058">
    <property type="entry name" value="AB_hydrolase_fold"/>
</dbReference>
<accession>A0A811KX47</accession>
<protein>
    <recommendedName>
        <fullName evidence="2">Fungal lipase-type domain-containing protein</fullName>
    </recommendedName>
</protein>
<keyword evidence="1" id="KW-0812">Transmembrane</keyword>
<feature type="domain" description="Fungal lipase-type" evidence="2">
    <location>
        <begin position="96"/>
        <end position="232"/>
    </location>
</feature>
<dbReference type="EMBL" id="CAJFCW020000004">
    <property type="protein sequence ID" value="CAG9113141.1"/>
    <property type="molecule type" value="Genomic_DNA"/>
</dbReference>
<dbReference type="OrthoDB" id="5814656at2759"/>
<dbReference type="AlphaFoldDB" id="A0A811KX47"/>
<name>A0A811KX47_9BILA</name>
<dbReference type="SUPFAM" id="SSF53474">
    <property type="entry name" value="alpha/beta-Hydrolases"/>
    <property type="match status" value="1"/>
</dbReference>
<dbReference type="InterPro" id="IPR002921">
    <property type="entry name" value="Fungal_lipase-type"/>
</dbReference>
<keyword evidence="1" id="KW-0472">Membrane</keyword>
<dbReference type="Proteomes" id="UP000783686">
    <property type="component" value="Unassembled WGS sequence"/>
</dbReference>
<proteinExistence type="predicted"/>
<evidence type="ECO:0000313" key="4">
    <source>
        <dbReference type="Proteomes" id="UP000614601"/>
    </source>
</evidence>
<keyword evidence="4" id="KW-1185">Reference proteome</keyword>
<dbReference type="GO" id="GO:0006629">
    <property type="term" value="P:lipid metabolic process"/>
    <property type="evidence" value="ECO:0007669"/>
    <property type="project" value="InterPro"/>
</dbReference>
<feature type="transmembrane region" description="Helical" evidence="1">
    <location>
        <begin position="282"/>
        <end position="302"/>
    </location>
</feature>
<keyword evidence="1" id="KW-1133">Transmembrane helix</keyword>
<dbReference type="Pfam" id="PF01764">
    <property type="entry name" value="Lipase_3"/>
    <property type="match status" value="1"/>
</dbReference>
<evidence type="ECO:0000259" key="2">
    <source>
        <dbReference type="Pfam" id="PF01764"/>
    </source>
</evidence>
<dbReference type="Gene3D" id="3.40.50.1820">
    <property type="entry name" value="alpha/beta hydrolase"/>
    <property type="match status" value="1"/>
</dbReference>